<dbReference type="Proteomes" id="UP000516305">
    <property type="component" value="Chromosome"/>
</dbReference>
<evidence type="ECO:0000313" key="3">
    <source>
        <dbReference type="Proteomes" id="UP000516305"/>
    </source>
</evidence>
<dbReference type="AlphaFoldDB" id="A0A7H0VCS6"/>
<reference evidence="2 3" key="1">
    <citation type="submission" date="2020-08" db="EMBL/GenBank/DDBJ databases">
        <title>Croceimicrobium hydrocarbonivorans gen. nov., sp. nov., a novel marine bacterium isolated from a bacterial consortium that degrades polyethylene terephthalate.</title>
        <authorList>
            <person name="Liu R."/>
        </authorList>
    </citation>
    <scope>NUCLEOTIDE SEQUENCE [LARGE SCALE GENOMIC DNA]</scope>
    <source>
        <strain evidence="2 3">A20-9</strain>
    </source>
</reference>
<organism evidence="2 3">
    <name type="scientific">Croceimicrobium hydrocarbonivorans</name>
    <dbReference type="NCBI Taxonomy" id="2761580"/>
    <lineage>
        <taxon>Bacteria</taxon>
        <taxon>Pseudomonadati</taxon>
        <taxon>Bacteroidota</taxon>
        <taxon>Flavobacteriia</taxon>
        <taxon>Flavobacteriales</taxon>
        <taxon>Owenweeksiaceae</taxon>
        <taxon>Croceimicrobium</taxon>
    </lineage>
</organism>
<sequence length="288" mass="29936">MKIRNFLRFAAAGILALSFTACEDDNDSSLGASLIVTESTSGSTGGAVTISQGSSLVFVWDARKGDTDMDLFSVSVTGTNTPNPLPTSLGGRNFPYDIANADDETYIDTLIFPNAGINLGVTSYSFTVTDKDGNTDNVTFTVTVEADATPMTNEVNGAFFHIAGSLEGAYDLVNGTVVGASQPAASKDMENTDAAGDAFTGSWMAANSTMFVKDNSYDYANATVEAATSSFAAGTASATVSNPTVGDIYIAKLRGGSTYAVIKIVNVDPSDNTCNCGNTGKITFDFKK</sequence>
<proteinExistence type="predicted"/>
<protein>
    <recommendedName>
        <fullName evidence="4">Lipoprotein</fullName>
    </recommendedName>
</protein>
<feature type="signal peptide" evidence="1">
    <location>
        <begin position="1"/>
        <end position="23"/>
    </location>
</feature>
<name>A0A7H0VCS6_9FLAO</name>
<dbReference type="PROSITE" id="PS51257">
    <property type="entry name" value="PROKAR_LIPOPROTEIN"/>
    <property type="match status" value="1"/>
</dbReference>
<keyword evidence="1" id="KW-0732">Signal</keyword>
<evidence type="ECO:0008006" key="4">
    <source>
        <dbReference type="Google" id="ProtNLM"/>
    </source>
</evidence>
<accession>A0A7H0VCS6</accession>
<dbReference type="RefSeq" id="WP_210758056.1">
    <property type="nucleotide sequence ID" value="NZ_CP060139.1"/>
</dbReference>
<evidence type="ECO:0000256" key="1">
    <source>
        <dbReference type="SAM" id="SignalP"/>
    </source>
</evidence>
<feature type="chain" id="PRO_5028952246" description="Lipoprotein" evidence="1">
    <location>
        <begin position="24"/>
        <end position="288"/>
    </location>
</feature>
<gene>
    <name evidence="2" type="ORF">H4K34_14215</name>
</gene>
<keyword evidence="3" id="KW-1185">Reference proteome</keyword>
<dbReference type="EMBL" id="CP060139">
    <property type="protein sequence ID" value="QNR23524.1"/>
    <property type="molecule type" value="Genomic_DNA"/>
</dbReference>
<evidence type="ECO:0000313" key="2">
    <source>
        <dbReference type="EMBL" id="QNR23524.1"/>
    </source>
</evidence>
<dbReference type="KEGG" id="chyd:H4K34_14215"/>